<evidence type="ECO:0000313" key="10">
    <source>
        <dbReference type="Proteomes" id="UP000255139"/>
    </source>
</evidence>
<dbReference type="PROSITE" id="PS00444">
    <property type="entry name" value="POLYPRENYL_SYNTHASE_2"/>
    <property type="match status" value="1"/>
</dbReference>
<dbReference type="PANTHER" id="PTHR12001">
    <property type="entry name" value="GERANYLGERANYL PYROPHOSPHATE SYNTHASE"/>
    <property type="match status" value="1"/>
</dbReference>
<reference evidence="7 10" key="2">
    <citation type="submission" date="2018-06" db="EMBL/GenBank/DDBJ databases">
        <authorList>
            <consortium name="Pathogen Informatics"/>
            <person name="Doyle S."/>
        </authorList>
    </citation>
    <scope>NUCLEOTIDE SEQUENCE [LARGE SCALE GENOMIC DNA]</scope>
    <source>
        <strain evidence="7 10">NCTC12714</strain>
    </source>
</reference>
<evidence type="ECO:0000256" key="4">
    <source>
        <dbReference type="ARBA" id="ARBA00022723"/>
    </source>
</evidence>
<dbReference type="GO" id="GO:0106350">
    <property type="term" value="F:all-trans-octaprenyl-diphosphate synthase activity"/>
    <property type="evidence" value="ECO:0007669"/>
    <property type="project" value="UniProtKB-EC"/>
</dbReference>
<dbReference type="SUPFAM" id="SSF48576">
    <property type="entry name" value="Terpenoid synthases"/>
    <property type="match status" value="1"/>
</dbReference>
<keyword evidence="3 6" id="KW-0808">Transferase</keyword>
<dbReference type="STRING" id="216.LS73_05245"/>
<dbReference type="PROSITE" id="PS00723">
    <property type="entry name" value="POLYPRENYL_SYNTHASE_1"/>
    <property type="match status" value="1"/>
</dbReference>
<keyword evidence="5" id="KW-0460">Magnesium</keyword>
<dbReference type="Proteomes" id="UP000029922">
    <property type="component" value="Unassembled WGS sequence"/>
</dbReference>
<comment type="similarity">
    <text evidence="2 6">Belongs to the FPP/GGPP synthase family.</text>
</comment>
<dbReference type="InterPro" id="IPR000092">
    <property type="entry name" value="Polyprenyl_synt"/>
</dbReference>
<dbReference type="EC" id="2.5.1.-" evidence="7"/>
<evidence type="ECO:0000256" key="1">
    <source>
        <dbReference type="ARBA" id="ARBA00001946"/>
    </source>
</evidence>
<evidence type="ECO:0000256" key="5">
    <source>
        <dbReference type="ARBA" id="ARBA00022842"/>
    </source>
</evidence>
<dbReference type="Gene3D" id="1.10.600.10">
    <property type="entry name" value="Farnesyl Diphosphate Synthase"/>
    <property type="match status" value="1"/>
</dbReference>
<dbReference type="RefSeq" id="WP_052089632.1">
    <property type="nucleotide sequence ID" value="NZ_FZML01000011.1"/>
</dbReference>
<dbReference type="PANTHER" id="PTHR12001:SF69">
    <property type="entry name" value="ALL TRANS-POLYPRENYL-DIPHOSPHATE SYNTHASE PDSS1"/>
    <property type="match status" value="1"/>
</dbReference>
<evidence type="ECO:0000256" key="3">
    <source>
        <dbReference type="ARBA" id="ARBA00022679"/>
    </source>
</evidence>
<accession>A0A377PX09</accession>
<dbReference type="EC" id="2.5.1.90" evidence="7"/>
<dbReference type="EMBL" id="JRPD02000014">
    <property type="protein sequence ID" value="TLD99839.1"/>
    <property type="molecule type" value="Genomic_DNA"/>
</dbReference>
<protein>
    <submittedName>
        <fullName evidence="7 8">Polyprenyl synthetase</fullName>
        <ecNumber evidence="7">2.5.1.-</ecNumber>
        <ecNumber evidence="7">2.5.1.90</ecNumber>
    </submittedName>
</protein>
<dbReference type="GO" id="GO:0046872">
    <property type="term" value="F:metal ion binding"/>
    <property type="evidence" value="ECO:0007669"/>
    <property type="project" value="UniProtKB-KW"/>
</dbReference>
<proteinExistence type="inferred from homology"/>
<organism evidence="7 10">
    <name type="scientific">Helicobacter muridarum</name>
    <dbReference type="NCBI Taxonomy" id="216"/>
    <lineage>
        <taxon>Bacteria</taxon>
        <taxon>Pseudomonadati</taxon>
        <taxon>Campylobacterota</taxon>
        <taxon>Epsilonproteobacteria</taxon>
        <taxon>Campylobacterales</taxon>
        <taxon>Helicobacteraceae</taxon>
        <taxon>Helicobacter</taxon>
    </lineage>
</organism>
<evidence type="ECO:0000256" key="2">
    <source>
        <dbReference type="ARBA" id="ARBA00006706"/>
    </source>
</evidence>
<keyword evidence="4" id="KW-0479">Metal-binding</keyword>
<dbReference type="GO" id="GO:0008299">
    <property type="term" value="P:isoprenoid biosynthetic process"/>
    <property type="evidence" value="ECO:0007669"/>
    <property type="project" value="InterPro"/>
</dbReference>
<gene>
    <name evidence="7" type="primary">ispB</name>
    <name evidence="8" type="ORF">LS73_006550</name>
    <name evidence="7" type="ORF">NCTC12714_01763</name>
</gene>
<evidence type="ECO:0000256" key="6">
    <source>
        <dbReference type="RuleBase" id="RU004466"/>
    </source>
</evidence>
<evidence type="ECO:0000313" key="9">
    <source>
        <dbReference type="Proteomes" id="UP000029922"/>
    </source>
</evidence>
<dbReference type="SFLD" id="SFLDS00005">
    <property type="entry name" value="Isoprenoid_Synthase_Type_I"/>
    <property type="match status" value="1"/>
</dbReference>
<dbReference type="InterPro" id="IPR033749">
    <property type="entry name" value="Polyprenyl_synt_CS"/>
</dbReference>
<comment type="cofactor">
    <cofactor evidence="1">
        <name>Mg(2+)</name>
        <dbReference type="ChEBI" id="CHEBI:18420"/>
    </cofactor>
</comment>
<evidence type="ECO:0000313" key="8">
    <source>
        <dbReference type="EMBL" id="TLD99839.1"/>
    </source>
</evidence>
<keyword evidence="10" id="KW-1185">Reference proteome</keyword>
<dbReference type="CDD" id="cd00685">
    <property type="entry name" value="Trans_IPPS_HT"/>
    <property type="match status" value="1"/>
</dbReference>
<dbReference type="Pfam" id="PF00348">
    <property type="entry name" value="polyprenyl_synt"/>
    <property type="match status" value="1"/>
</dbReference>
<name>A0A377PX09_9HELI</name>
<sequence>MDNNEKRKISQLALSIIQDTKSPLAISLYEHLQEGKMLRSKLILDIVNHEFAYILCAIVELIQSASLLHDDVIDESDLRRGKPSINAEFGNKKAIMLGDILYSRAFYELSKLHPLIAQSLSLSVCKLSIGELEDVHLEQNFNEDEEKYLHMIEHKSADLIAASVKSASILQDCLAVDSINPHAVKLDIASCDKADLHYKYGLYLGMAFQIVDDILDITQDTKTLGKPAMMDFVSGKTTLPYIYLYHELDSAQKFWLLSLFKKNMSIEDKQRLCSLLAEKSLDKAKQKALYYANIAKEYAVILNNAKLESVIDIMIKRDF</sequence>
<reference evidence="8 9" key="1">
    <citation type="journal article" date="2014" name="Genome Announc.">
        <title>Draft genome sequences of eight enterohepatic helicobacter species isolated from both laboratory and wild rodents.</title>
        <authorList>
            <person name="Sheh A."/>
            <person name="Shen Z."/>
            <person name="Fox J.G."/>
        </authorList>
    </citation>
    <scope>NUCLEOTIDE SEQUENCE [LARGE SCALE GENOMIC DNA]</scope>
    <source>
        <strain evidence="8 9">ST1</strain>
    </source>
</reference>
<evidence type="ECO:0000313" key="7">
    <source>
        <dbReference type="EMBL" id="STQ86952.1"/>
    </source>
</evidence>
<dbReference type="OrthoDB" id="9805316at2"/>
<dbReference type="InterPro" id="IPR008949">
    <property type="entry name" value="Isoprenoid_synthase_dom_sf"/>
</dbReference>
<dbReference type="Proteomes" id="UP000255139">
    <property type="component" value="Unassembled WGS sequence"/>
</dbReference>
<dbReference type="EMBL" id="UGJE01000002">
    <property type="protein sequence ID" value="STQ86952.1"/>
    <property type="molecule type" value="Genomic_DNA"/>
</dbReference>
<dbReference type="AlphaFoldDB" id="A0A377PX09"/>